<keyword evidence="2" id="KW-1133">Transmembrane helix</keyword>
<evidence type="ECO:0000313" key="3">
    <source>
        <dbReference type="EMBL" id="MBB5291196.1"/>
    </source>
</evidence>
<feature type="region of interest" description="Disordered" evidence="1">
    <location>
        <begin position="150"/>
        <end position="170"/>
    </location>
</feature>
<proteinExistence type="predicted"/>
<dbReference type="RefSeq" id="WP_183252334.1">
    <property type="nucleotide sequence ID" value="NZ_BAAAFF010000004.1"/>
</dbReference>
<feature type="transmembrane region" description="Helical" evidence="2">
    <location>
        <begin position="102"/>
        <end position="127"/>
    </location>
</feature>
<keyword evidence="2" id="KW-0472">Membrane</keyword>
<accession>A0A7W8MGQ6</accession>
<evidence type="ECO:0000313" key="4">
    <source>
        <dbReference type="Proteomes" id="UP000566663"/>
    </source>
</evidence>
<keyword evidence="4" id="KW-1185">Reference proteome</keyword>
<comment type="caution">
    <text evidence="3">The sequence shown here is derived from an EMBL/GenBank/DDBJ whole genome shotgun (WGS) entry which is preliminary data.</text>
</comment>
<gene>
    <name evidence="3" type="ORF">HNQ67_000692</name>
</gene>
<keyword evidence="2" id="KW-0812">Transmembrane</keyword>
<feature type="transmembrane region" description="Helical" evidence="2">
    <location>
        <begin position="77"/>
        <end position="96"/>
    </location>
</feature>
<dbReference type="AlphaFoldDB" id="A0A7W8MGQ6"/>
<name>A0A7W8MGQ6_9CAUL</name>
<dbReference type="EMBL" id="JACHFZ010000001">
    <property type="protein sequence ID" value="MBB5291196.1"/>
    <property type="molecule type" value="Genomic_DNA"/>
</dbReference>
<dbReference type="Proteomes" id="UP000566663">
    <property type="component" value="Unassembled WGS sequence"/>
</dbReference>
<sequence length="170" mass="18783">MTVWQQAEILFGLIVYTVVWMRGGPPERLAVGVLLIHNLTSFVTWRWEIEASYTASMIRESVSLLIFGGLWFRSNRWWPAVMAAATCLLLLTYALWMLHAAVAHFAVASARVGLWFLIDLVLLLSVFERWVAGEPPAGSAAWAKAARATAAKRRAASPTAPPTPPRPSVP</sequence>
<protein>
    <submittedName>
        <fullName evidence="3">Glucose dehydrogenase</fullName>
    </submittedName>
</protein>
<reference evidence="3 4" key="1">
    <citation type="submission" date="2020-08" db="EMBL/GenBank/DDBJ databases">
        <title>Genomic Encyclopedia of Type Strains, Phase IV (KMG-IV): sequencing the most valuable type-strain genomes for metagenomic binning, comparative biology and taxonomic classification.</title>
        <authorList>
            <person name="Goeker M."/>
        </authorList>
    </citation>
    <scope>NUCLEOTIDE SEQUENCE [LARGE SCALE GENOMIC DNA]</scope>
    <source>
        <strain evidence="3 4">DSM 25335</strain>
    </source>
</reference>
<evidence type="ECO:0000256" key="1">
    <source>
        <dbReference type="SAM" id="MobiDB-lite"/>
    </source>
</evidence>
<evidence type="ECO:0000256" key="2">
    <source>
        <dbReference type="SAM" id="Phobius"/>
    </source>
</evidence>
<organism evidence="3 4">
    <name type="scientific">Brevundimonas basaltis</name>
    <dbReference type="NCBI Taxonomy" id="472166"/>
    <lineage>
        <taxon>Bacteria</taxon>
        <taxon>Pseudomonadati</taxon>
        <taxon>Pseudomonadota</taxon>
        <taxon>Alphaproteobacteria</taxon>
        <taxon>Caulobacterales</taxon>
        <taxon>Caulobacteraceae</taxon>
        <taxon>Brevundimonas</taxon>
    </lineage>
</organism>
<feature type="compositionally biased region" description="Pro residues" evidence="1">
    <location>
        <begin position="159"/>
        <end position="170"/>
    </location>
</feature>
<feature type="transmembrane region" description="Helical" evidence="2">
    <location>
        <begin position="6"/>
        <end position="22"/>
    </location>
</feature>